<evidence type="ECO:0000313" key="2">
    <source>
        <dbReference type="EMBL" id="RPD52738.1"/>
    </source>
</evidence>
<feature type="compositionally biased region" description="Acidic residues" evidence="1">
    <location>
        <begin position="166"/>
        <end position="183"/>
    </location>
</feature>
<dbReference type="AlphaFoldDB" id="A0A5C2RM81"/>
<feature type="compositionally biased region" description="Pro residues" evidence="1">
    <location>
        <begin position="237"/>
        <end position="246"/>
    </location>
</feature>
<evidence type="ECO:0000313" key="3">
    <source>
        <dbReference type="Proteomes" id="UP000313359"/>
    </source>
</evidence>
<protein>
    <submittedName>
        <fullName evidence="2">Uncharacterized protein</fullName>
    </submittedName>
</protein>
<name>A0A5C2RM81_9APHY</name>
<sequence>MVRTYSHNASRFTNNVIDRTWGTLPAISQPPRFILNRKPVHYGHLLRRVVSNDEDGTLPDRIEWVIVHPDLIGHVDARIRNIPYARDLIEVYRTLAKAAPSYSVLSDFVKRVGAPRSEKDTAAIVANEGYTNIIQAAERSQHVSHDRCRYVYWPRRINRYQRPGDDGMETDDEAETEEKDSSDDGWSIPTTDPWGPPPSTDTEDTDSLPELDNLSLNTIEQVAEEVVEEPPLTATDPSPPSPPPPTTVKIDDIINDDRRPVYFRGTGEDRLGHITVDHRLLVVRTPVYSIPIDYIVNQYRETWTTATALQAHRAAIVIDEFLARRGDYVTYESRDHIWWRTTYRDAVRMTAGERVRGDLIAQADEQTLVNEAVRVMDPNDISAIAGRSVVL</sequence>
<organism evidence="2 3">
    <name type="scientific">Lentinus tigrinus ALCF2SS1-6</name>
    <dbReference type="NCBI Taxonomy" id="1328759"/>
    <lineage>
        <taxon>Eukaryota</taxon>
        <taxon>Fungi</taxon>
        <taxon>Dikarya</taxon>
        <taxon>Basidiomycota</taxon>
        <taxon>Agaricomycotina</taxon>
        <taxon>Agaricomycetes</taxon>
        <taxon>Polyporales</taxon>
        <taxon>Polyporaceae</taxon>
        <taxon>Lentinus</taxon>
    </lineage>
</organism>
<feature type="region of interest" description="Disordered" evidence="1">
    <location>
        <begin position="160"/>
        <end position="210"/>
    </location>
</feature>
<dbReference type="OrthoDB" id="2757980at2759"/>
<keyword evidence="3" id="KW-1185">Reference proteome</keyword>
<accession>A0A5C2RM81</accession>
<evidence type="ECO:0000256" key="1">
    <source>
        <dbReference type="SAM" id="MobiDB-lite"/>
    </source>
</evidence>
<reference evidence="2" key="1">
    <citation type="journal article" date="2018" name="Genome Biol. Evol.">
        <title>Genomics and development of Lentinus tigrinus, a white-rot wood-decaying mushroom with dimorphic fruiting bodies.</title>
        <authorList>
            <person name="Wu B."/>
            <person name="Xu Z."/>
            <person name="Knudson A."/>
            <person name="Carlson A."/>
            <person name="Chen N."/>
            <person name="Kovaka S."/>
            <person name="LaButti K."/>
            <person name="Lipzen A."/>
            <person name="Pennachio C."/>
            <person name="Riley R."/>
            <person name="Schakwitz W."/>
            <person name="Umezawa K."/>
            <person name="Ohm R.A."/>
            <person name="Grigoriev I.V."/>
            <person name="Nagy L.G."/>
            <person name="Gibbons J."/>
            <person name="Hibbett D."/>
        </authorList>
    </citation>
    <scope>NUCLEOTIDE SEQUENCE [LARGE SCALE GENOMIC DNA]</scope>
    <source>
        <strain evidence="2">ALCF2SS1-6</strain>
    </source>
</reference>
<dbReference type="EMBL" id="ML122342">
    <property type="protein sequence ID" value="RPD52738.1"/>
    <property type="molecule type" value="Genomic_DNA"/>
</dbReference>
<dbReference type="Proteomes" id="UP000313359">
    <property type="component" value="Unassembled WGS sequence"/>
</dbReference>
<gene>
    <name evidence="2" type="ORF">L227DRAFT_617569</name>
</gene>
<proteinExistence type="predicted"/>
<feature type="region of interest" description="Disordered" evidence="1">
    <location>
        <begin position="229"/>
        <end position="251"/>
    </location>
</feature>